<dbReference type="Proteomes" id="UP001596031">
    <property type="component" value="Unassembled WGS sequence"/>
</dbReference>
<dbReference type="EMBL" id="JBHSMS010000013">
    <property type="protein sequence ID" value="MFC5510202.1"/>
    <property type="molecule type" value="Genomic_DNA"/>
</dbReference>
<dbReference type="Pfam" id="PF07963">
    <property type="entry name" value="N_methyl"/>
    <property type="match status" value="1"/>
</dbReference>
<reference evidence="3" key="1">
    <citation type="journal article" date="2019" name="Int. J. Syst. Evol. Microbiol.">
        <title>The Global Catalogue of Microorganisms (GCM) 10K type strain sequencing project: providing services to taxonomists for standard genome sequencing and annotation.</title>
        <authorList>
            <consortium name="The Broad Institute Genomics Platform"/>
            <consortium name="The Broad Institute Genome Sequencing Center for Infectious Disease"/>
            <person name="Wu L."/>
            <person name="Ma J."/>
        </authorList>
    </citation>
    <scope>NUCLEOTIDE SEQUENCE [LARGE SCALE GENOMIC DNA]</scope>
    <source>
        <strain evidence="3">CCUG 38813</strain>
    </source>
</reference>
<keyword evidence="3" id="KW-1185">Reference proteome</keyword>
<evidence type="ECO:0000313" key="3">
    <source>
        <dbReference type="Proteomes" id="UP001596031"/>
    </source>
</evidence>
<evidence type="ECO:0000256" key="1">
    <source>
        <dbReference type="SAM" id="Phobius"/>
    </source>
</evidence>
<keyword evidence="1" id="KW-0472">Membrane</keyword>
<dbReference type="RefSeq" id="WP_379717277.1">
    <property type="nucleotide sequence ID" value="NZ_JBHSMS010000013.1"/>
</dbReference>
<dbReference type="SUPFAM" id="SSF54523">
    <property type="entry name" value="Pili subunits"/>
    <property type="match status" value="1"/>
</dbReference>
<comment type="caution">
    <text evidence="2">The sequence shown here is derived from an EMBL/GenBank/DDBJ whole genome shotgun (WGS) entry which is preliminary data.</text>
</comment>
<feature type="transmembrane region" description="Helical" evidence="1">
    <location>
        <begin position="12"/>
        <end position="34"/>
    </location>
</feature>
<dbReference type="InterPro" id="IPR045584">
    <property type="entry name" value="Pilin-like"/>
</dbReference>
<evidence type="ECO:0000313" key="2">
    <source>
        <dbReference type="EMBL" id="MFC5510202.1"/>
    </source>
</evidence>
<name>A0ABW0PF50_9BURK</name>
<proteinExistence type="predicted"/>
<keyword evidence="1" id="KW-1133">Transmembrane helix</keyword>
<protein>
    <submittedName>
        <fullName evidence="2">Prepilin-type N-terminal cleavage/methylation domain-containing protein</fullName>
    </submittedName>
</protein>
<dbReference type="NCBIfam" id="TIGR02532">
    <property type="entry name" value="IV_pilin_GFxxxE"/>
    <property type="match status" value="1"/>
</dbReference>
<dbReference type="InterPro" id="IPR012902">
    <property type="entry name" value="N_methyl_site"/>
</dbReference>
<sequence>MRPASSRGTFQRGFTMVELVVVIILIGIIGSIAVGRFMERSTFDTVAWTEQVRSTLRYAQKVAIAQNQQVYVHLNAGRIAVCLSPDAACADPASRVRAPGGANSGTGPTRAACGADDWMCEAGPDGGAMGIPGDGGAAIGGVAFNGLGQAAMIGNVKGRLEIKGDGIAQLVGIDPETGYVD</sequence>
<gene>
    <name evidence="2" type="ORF">ACFPOU_03555</name>
</gene>
<dbReference type="Gene3D" id="3.30.700.10">
    <property type="entry name" value="Glycoprotein, Type 4 Pilin"/>
    <property type="match status" value="1"/>
</dbReference>
<organism evidence="2 3">
    <name type="scientific">Massilia jejuensis</name>
    <dbReference type="NCBI Taxonomy" id="648894"/>
    <lineage>
        <taxon>Bacteria</taxon>
        <taxon>Pseudomonadati</taxon>
        <taxon>Pseudomonadota</taxon>
        <taxon>Betaproteobacteria</taxon>
        <taxon>Burkholderiales</taxon>
        <taxon>Oxalobacteraceae</taxon>
        <taxon>Telluria group</taxon>
        <taxon>Massilia</taxon>
    </lineage>
</organism>
<accession>A0ABW0PF50</accession>
<keyword evidence="1" id="KW-0812">Transmembrane</keyword>